<dbReference type="GO" id="GO:0019992">
    <property type="term" value="F:diacylglycerol binding"/>
    <property type="evidence" value="ECO:0007669"/>
    <property type="project" value="InterPro"/>
</dbReference>
<protein>
    <submittedName>
        <fullName evidence="6">Protein unc-13 B</fullName>
    </submittedName>
</protein>
<dbReference type="GO" id="GO:0031594">
    <property type="term" value="C:neuromuscular junction"/>
    <property type="evidence" value="ECO:0007669"/>
    <property type="project" value="TreeGrafter"/>
</dbReference>
<feature type="domain" description="MHD1" evidence="4">
    <location>
        <begin position="1"/>
        <end position="87"/>
    </location>
</feature>
<keyword evidence="2" id="KW-0863">Zinc-finger</keyword>
<dbReference type="GO" id="GO:0008270">
    <property type="term" value="F:zinc ion binding"/>
    <property type="evidence" value="ECO:0007669"/>
    <property type="project" value="UniProtKB-KW"/>
</dbReference>
<dbReference type="GO" id="GO:0016081">
    <property type="term" value="P:synaptic vesicle docking"/>
    <property type="evidence" value="ECO:0007669"/>
    <property type="project" value="TreeGrafter"/>
</dbReference>
<keyword evidence="1" id="KW-0677">Repeat</keyword>
<dbReference type="GO" id="GO:0098831">
    <property type="term" value="C:presynaptic active zone cytoplasmic component"/>
    <property type="evidence" value="ECO:0007669"/>
    <property type="project" value="TreeGrafter"/>
</dbReference>
<dbReference type="GO" id="GO:0042734">
    <property type="term" value="C:presynaptic membrane"/>
    <property type="evidence" value="ECO:0007669"/>
    <property type="project" value="TreeGrafter"/>
</dbReference>
<dbReference type="PANTHER" id="PTHR10480">
    <property type="entry name" value="PROTEIN UNC-13 HOMOLOG"/>
    <property type="match status" value="1"/>
</dbReference>
<dbReference type="InterPro" id="IPR014772">
    <property type="entry name" value="Munc13_dom-2"/>
</dbReference>
<proteinExistence type="predicted"/>
<dbReference type="OrthoDB" id="10053234at2759"/>
<sequence>MQWLNENDDVSLEYLNGAFQRDKKDEFPPSSENSLFSNSVVDVFTQLTQCFGVVSKLECPDPEIWKRFMKRFAKTIVKVLLAYADICKKEFPNYVDDEKKACILMNNIQQLRVQLEKMYEKMGGEKLEEDVATILNELQASLNTVLDELAHRFAKSLEDRIAVKVKEMGDKLAAVKSTGQGTQRNNIANEADEVLAPLMDLLEDSLSLYAHSCEKTVLKRLLKELWKIVMTTMEKTVVLPPMTDKADISKDFERNLTPKQCAVLEAALDTIKQYFHANGSGLKKNFLDKSPELKSLNYALSLYTQTTDTLIKTFVSTQTGQGEAHWMFHRLMRLRMSYRFCSFLFLTNLRVRSASSLIYILCHYHVFLSSMLNCLFQPQPHPVSVLIFFFVLSVFVFIFSFMFCIKKHQCFSVHGWNW</sequence>
<keyword evidence="3" id="KW-0472">Membrane</keyword>
<dbReference type="PROSITE" id="PS51258">
    <property type="entry name" value="MHD1"/>
    <property type="match status" value="1"/>
</dbReference>
<dbReference type="FunFam" id="1.10.357.50:FF:000001">
    <property type="entry name" value="Protein unc-13 homolog B"/>
    <property type="match status" value="1"/>
</dbReference>
<dbReference type="Gene3D" id="1.20.58.1100">
    <property type="match status" value="1"/>
</dbReference>
<evidence type="ECO:0000313" key="7">
    <source>
        <dbReference type="Proteomes" id="UP000324222"/>
    </source>
</evidence>
<feature type="domain" description="MHD2" evidence="5">
    <location>
        <begin position="192"/>
        <end position="314"/>
    </location>
</feature>
<dbReference type="GO" id="GO:0016082">
    <property type="term" value="P:synaptic vesicle priming"/>
    <property type="evidence" value="ECO:0007669"/>
    <property type="project" value="TreeGrafter"/>
</dbReference>
<dbReference type="PANTHER" id="PTHR10480:SF12">
    <property type="entry name" value="UNC-13, ISOFORM E"/>
    <property type="match status" value="1"/>
</dbReference>
<dbReference type="InterPro" id="IPR010439">
    <property type="entry name" value="MUN_dom"/>
</dbReference>
<dbReference type="InterPro" id="IPR014770">
    <property type="entry name" value="Munc13_1"/>
</dbReference>
<keyword evidence="3" id="KW-1133">Transmembrane helix</keyword>
<evidence type="ECO:0000259" key="5">
    <source>
        <dbReference type="PROSITE" id="PS51259"/>
    </source>
</evidence>
<keyword evidence="3" id="KW-0812">Transmembrane</keyword>
<dbReference type="Proteomes" id="UP000324222">
    <property type="component" value="Unassembled WGS sequence"/>
</dbReference>
<dbReference type="InterPro" id="IPR027080">
    <property type="entry name" value="Unc-13"/>
</dbReference>
<name>A0A5B7DLV6_PORTR</name>
<feature type="transmembrane region" description="Helical" evidence="3">
    <location>
        <begin position="386"/>
        <end position="405"/>
    </location>
</feature>
<dbReference type="GO" id="GO:0043195">
    <property type="term" value="C:terminal bouton"/>
    <property type="evidence" value="ECO:0007669"/>
    <property type="project" value="TreeGrafter"/>
</dbReference>
<keyword evidence="2" id="KW-0862">Zinc</keyword>
<keyword evidence="7" id="KW-1185">Reference proteome</keyword>
<evidence type="ECO:0000256" key="3">
    <source>
        <dbReference type="SAM" id="Phobius"/>
    </source>
</evidence>
<dbReference type="EMBL" id="VSRR010001087">
    <property type="protein sequence ID" value="MPC22428.1"/>
    <property type="molecule type" value="Genomic_DNA"/>
</dbReference>
<evidence type="ECO:0000313" key="6">
    <source>
        <dbReference type="EMBL" id="MPC22428.1"/>
    </source>
</evidence>
<dbReference type="Gene3D" id="1.10.357.50">
    <property type="match status" value="1"/>
</dbReference>
<accession>A0A5B7DLV6</accession>
<keyword evidence="2" id="KW-0479">Metal-binding</keyword>
<dbReference type="GO" id="GO:0035249">
    <property type="term" value="P:synaptic transmission, glutamatergic"/>
    <property type="evidence" value="ECO:0007669"/>
    <property type="project" value="TreeGrafter"/>
</dbReference>
<dbReference type="GO" id="GO:0005516">
    <property type="term" value="F:calmodulin binding"/>
    <property type="evidence" value="ECO:0007669"/>
    <property type="project" value="TreeGrafter"/>
</dbReference>
<organism evidence="6 7">
    <name type="scientific">Portunus trituberculatus</name>
    <name type="common">Swimming crab</name>
    <name type="synonym">Neptunus trituberculatus</name>
    <dbReference type="NCBI Taxonomy" id="210409"/>
    <lineage>
        <taxon>Eukaryota</taxon>
        <taxon>Metazoa</taxon>
        <taxon>Ecdysozoa</taxon>
        <taxon>Arthropoda</taxon>
        <taxon>Crustacea</taxon>
        <taxon>Multicrustacea</taxon>
        <taxon>Malacostraca</taxon>
        <taxon>Eumalacostraca</taxon>
        <taxon>Eucarida</taxon>
        <taxon>Decapoda</taxon>
        <taxon>Pleocyemata</taxon>
        <taxon>Brachyura</taxon>
        <taxon>Eubrachyura</taxon>
        <taxon>Portunoidea</taxon>
        <taxon>Portunidae</taxon>
        <taxon>Portuninae</taxon>
        <taxon>Portunus</taxon>
    </lineage>
</organism>
<evidence type="ECO:0000256" key="2">
    <source>
        <dbReference type="ARBA" id="ARBA00022771"/>
    </source>
</evidence>
<comment type="caution">
    <text evidence="6">The sequence shown here is derived from an EMBL/GenBank/DDBJ whole genome shotgun (WGS) entry which is preliminary data.</text>
</comment>
<dbReference type="FunFam" id="1.20.58.1100:FF:000002">
    <property type="entry name" value="Unc-13, isoform C"/>
    <property type="match status" value="1"/>
</dbReference>
<dbReference type="AlphaFoldDB" id="A0A5B7DLV6"/>
<dbReference type="GO" id="GO:0099525">
    <property type="term" value="P:presynaptic dense core vesicle exocytosis"/>
    <property type="evidence" value="ECO:0007669"/>
    <property type="project" value="TreeGrafter"/>
</dbReference>
<dbReference type="PROSITE" id="PS51259">
    <property type="entry name" value="MHD2"/>
    <property type="match status" value="1"/>
</dbReference>
<dbReference type="GO" id="GO:0017075">
    <property type="term" value="F:syntaxin-1 binding"/>
    <property type="evidence" value="ECO:0007669"/>
    <property type="project" value="TreeGrafter"/>
</dbReference>
<dbReference type="Pfam" id="PF06292">
    <property type="entry name" value="MUN"/>
    <property type="match status" value="1"/>
</dbReference>
<feature type="transmembrane region" description="Helical" evidence="3">
    <location>
        <begin position="340"/>
        <end position="366"/>
    </location>
</feature>
<gene>
    <name evidence="6" type="primary">Unc13b</name>
    <name evidence="6" type="ORF">E2C01_015442</name>
</gene>
<dbReference type="GO" id="GO:0030672">
    <property type="term" value="C:synaptic vesicle membrane"/>
    <property type="evidence" value="ECO:0007669"/>
    <property type="project" value="TreeGrafter"/>
</dbReference>
<evidence type="ECO:0000259" key="4">
    <source>
        <dbReference type="PROSITE" id="PS51258"/>
    </source>
</evidence>
<dbReference type="GO" id="GO:0061789">
    <property type="term" value="P:dense core granule priming"/>
    <property type="evidence" value="ECO:0007669"/>
    <property type="project" value="TreeGrafter"/>
</dbReference>
<reference evidence="6 7" key="1">
    <citation type="submission" date="2019-05" db="EMBL/GenBank/DDBJ databases">
        <title>Another draft genome of Portunus trituberculatus and its Hox gene families provides insights of decapod evolution.</title>
        <authorList>
            <person name="Jeong J.-H."/>
            <person name="Song I."/>
            <person name="Kim S."/>
            <person name="Choi T."/>
            <person name="Kim D."/>
            <person name="Ryu S."/>
            <person name="Kim W."/>
        </authorList>
    </citation>
    <scope>NUCLEOTIDE SEQUENCE [LARGE SCALE GENOMIC DNA]</scope>
    <source>
        <tissue evidence="6">Muscle</tissue>
    </source>
</reference>
<evidence type="ECO:0000256" key="1">
    <source>
        <dbReference type="ARBA" id="ARBA00022737"/>
    </source>
</evidence>